<feature type="transmembrane region" description="Helical" evidence="1">
    <location>
        <begin position="76"/>
        <end position="99"/>
    </location>
</feature>
<dbReference type="AlphaFoldDB" id="A0A9D3W1I3"/>
<accession>A0A9D3W1I3</accession>
<reference evidence="2 3" key="1">
    <citation type="journal article" date="2021" name="Plant Biotechnol. J.">
        <title>Multi-omics assisted identification of the key and species-specific regulatory components of drought-tolerant mechanisms in Gossypium stocksii.</title>
        <authorList>
            <person name="Yu D."/>
            <person name="Ke L."/>
            <person name="Zhang D."/>
            <person name="Wu Y."/>
            <person name="Sun Y."/>
            <person name="Mei J."/>
            <person name="Sun J."/>
            <person name="Sun Y."/>
        </authorList>
    </citation>
    <scope>NUCLEOTIDE SEQUENCE [LARGE SCALE GENOMIC DNA]</scope>
    <source>
        <strain evidence="3">cv. E1</strain>
        <tissue evidence="2">Leaf</tissue>
    </source>
</reference>
<sequence length="115" mass="12947">GDDTNDAMMVSWTWLYSSLTLVNEFSNELMCTTCISKSFSFCCIYICEYCDPTIAAILVFNLPVTAVFVENLHKQILLMNLLSLALRVIALMPLGLLNVRKKSSFDHQSSDRQGI</sequence>
<proteinExistence type="predicted"/>
<protein>
    <submittedName>
        <fullName evidence="2">Uncharacterized protein</fullName>
    </submittedName>
</protein>
<feature type="non-terminal residue" evidence="2">
    <location>
        <position position="1"/>
    </location>
</feature>
<keyword evidence="1" id="KW-1133">Transmembrane helix</keyword>
<dbReference type="Proteomes" id="UP000828251">
    <property type="component" value="Unassembled WGS sequence"/>
</dbReference>
<gene>
    <name evidence="2" type="ORF">J1N35_009971</name>
</gene>
<evidence type="ECO:0000313" key="2">
    <source>
        <dbReference type="EMBL" id="KAH1106203.1"/>
    </source>
</evidence>
<evidence type="ECO:0000256" key="1">
    <source>
        <dbReference type="SAM" id="Phobius"/>
    </source>
</evidence>
<dbReference type="EMBL" id="JAIQCV010000004">
    <property type="protein sequence ID" value="KAH1106203.1"/>
    <property type="molecule type" value="Genomic_DNA"/>
</dbReference>
<comment type="caution">
    <text evidence="2">The sequence shown here is derived from an EMBL/GenBank/DDBJ whole genome shotgun (WGS) entry which is preliminary data.</text>
</comment>
<keyword evidence="1" id="KW-0472">Membrane</keyword>
<evidence type="ECO:0000313" key="3">
    <source>
        <dbReference type="Proteomes" id="UP000828251"/>
    </source>
</evidence>
<name>A0A9D3W1I3_9ROSI</name>
<keyword evidence="1" id="KW-0812">Transmembrane</keyword>
<organism evidence="2 3">
    <name type="scientific">Gossypium stocksii</name>
    <dbReference type="NCBI Taxonomy" id="47602"/>
    <lineage>
        <taxon>Eukaryota</taxon>
        <taxon>Viridiplantae</taxon>
        <taxon>Streptophyta</taxon>
        <taxon>Embryophyta</taxon>
        <taxon>Tracheophyta</taxon>
        <taxon>Spermatophyta</taxon>
        <taxon>Magnoliopsida</taxon>
        <taxon>eudicotyledons</taxon>
        <taxon>Gunneridae</taxon>
        <taxon>Pentapetalae</taxon>
        <taxon>rosids</taxon>
        <taxon>malvids</taxon>
        <taxon>Malvales</taxon>
        <taxon>Malvaceae</taxon>
        <taxon>Malvoideae</taxon>
        <taxon>Gossypium</taxon>
    </lineage>
</organism>
<keyword evidence="3" id="KW-1185">Reference proteome</keyword>